<dbReference type="GO" id="GO:0005829">
    <property type="term" value="C:cytosol"/>
    <property type="evidence" value="ECO:0007669"/>
    <property type="project" value="TreeGrafter"/>
</dbReference>
<evidence type="ECO:0000256" key="6">
    <source>
        <dbReference type="SAM" id="MobiDB-lite"/>
    </source>
</evidence>
<feature type="compositionally biased region" description="Basic residues" evidence="6">
    <location>
        <begin position="647"/>
        <end position="658"/>
    </location>
</feature>
<comment type="subcellular location">
    <subcellularLocation>
        <location evidence="1">Cytoplasm</location>
    </subcellularLocation>
</comment>
<feature type="compositionally biased region" description="Acidic residues" evidence="6">
    <location>
        <begin position="281"/>
        <end position="295"/>
    </location>
</feature>
<evidence type="ECO:0000256" key="1">
    <source>
        <dbReference type="ARBA" id="ARBA00004496"/>
    </source>
</evidence>
<dbReference type="AlphaFoldDB" id="A0A166TZF7"/>
<evidence type="ECO:0000256" key="2">
    <source>
        <dbReference type="ARBA" id="ARBA00022490"/>
    </source>
</evidence>
<keyword evidence="9" id="KW-1185">Reference proteome</keyword>
<evidence type="ECO:0000259" key="7">
    <source>
        <dbReference type="PROSITE" id="PS51721"/>
    </source>
</evidence>
<accession>A0A166TZF7</accession>
<gene>
    <name evidence="8" type="ORF">FIBSPDRAFT_916874</name>
</gene>
<feature type="domain" description="CP-type G" evidence="7">
    <location>
        <begin position="155"/>
        <end position="409"/>
    </location>
</feature>
<dbReference type="InterPro" id="IPR030378">
    <property type="entry name" value="G_CP_dom"/>
</dbReference>
<dbReference type="GO" id="GO:0005525">
    <property type="term" value="F:GTP binding"/>
    <property type="evidence" value="ECO:0007669"/>
    <property type="project" value="UniProtKB-KW"/>
</dbReference>
<dbReference type="Gene3D" id="3.40.50.300">
    <property type="entry name" value="P-loop containing nucleotide triphosphate hydrolases"/>
    <property type="match status" value="1"/>
</dbReference>
<dbReference type="OrthoDB" id="61815at2759"/>
<evidence type="ECO:0000256" key="4">
    <source>
        <dbReference type="ARBA" id="ARBA00022801"/>
    </source>
</evidence>
<keyword evidence="3" id="KW-0547">Nucleotide-binding</keyword>
<keyword evidence="4 8" id="KW-0378">Hydrolase</keyword>
<reference evidence="8 9" key="1">
    <citation type="journal article" date="2016" name="Mol. Biol. Evol.">
        <title>Comparative Genomics of Early-Diverging Mushroom-Forming Fungi Provides Insights into the Origins of Lignocellulose Decay Capabilities.</title>
        <authorList>
            <person name="Nagy L.G."/>
            <person name="Riley R."/>
            <person name="Tritt A."/>
            <person name="Adam C."/>
            <person name="Daum C."/>
            <person name="Floudas D."/>
            <person name="Sun H."/>
            <person name="Yadav J.S."/>
            <person name="Pangilinan J."/>
            <person name="Larsson K.H."/>
            <person name="Matsuura K."/>
            <person name="Barry K."/>
            <person name="Labutti K."/>
            <person name="Kuo R."/>
            <person name="Ohm R.A."/>
            <person name="Bhattacharya S.S."/>
            <person name="Shirouzu T."/>
            <person name="Yoshinaga Y."/>
            <person name="Martin F.M."/>
            <person name="Grigoriev I.V."/>
            <person name="Hibbett D.S."/>
        </authorList>
    </citation>
    <scope>NUCLEOTIDE SEQUENCE [LARGE SCALE GENOMIC DNA]</scope>
    <source>
        <strain evidence="8 9">CBS 109695</strain>
    </source>
</reference>
<dbReference type="SUPFAM" id="SSF52540">
    <property type="entry name" value="P-loop containing nucleoside triphosphate hydrolases"/>
    <property type="match status" value="1"/>
</dbReference>
<evidence type="ECO:0000256" key="5">
    <source>
        <dbReference type="ARBA" id="ARBA00023134"/>
    </source>
</evidence>
<dbReference type="Pfam" id="PF01926">
    <property type="entry name" value="MMR_HSR1"/>
    <property type="match status" value="1"/>
</dbReference>
<dbReference type="STRING" id="436010.A0A166TZF7"/>
<evidence type="ECO:0000313" key="8">
    <source>
        <dbReference type="EMBL" id="KZP31155.1"/>
    </source>
</evidence>
<dbReference type="InterPro" id="IPR043358">
    <property type="entry name" value="GNL1-like"/>
</dbReference>
<dbReference type="CDD" id="cd01857">
    <property type="entry name" value="HSR1_MMR1"/>
    <property type="match status" value="1"/>
</dbReference>
<dbReference type="InterPro" id="IPR006073">
    <property type="entry name" value="GTP-bd"/>
</dbReference>
<dbReference type="Proteomes" id="UP000076532">
    <property type="component" value="Unassembled WGS sequence"/>
</dbReference>
<keyword evidence="2" id="KW-0963">Cytoplasm</keyword>
<organism evidence="8 9">
    <name type="scientific">Athelia psychrophila</name>
    <dbReference type="NCBI Taxonomy" id="1759441"/>
    <lineage>
        <taxon>Eukaryota</taxon>
        <taxon>Fungi</taxon>
        <taxon>Dikarya</taxon>
        <taxon>Basidiomycota</taxon>
        <taxon>Agaricomycotina</taxon>
        <taxon>Agaricomycetes</taxon>
        <taxon>Agaricomycetidae</taxon>
        <taxon>Atheliales</taxon>
        <taxon>Atheliaceae</taxon>
        <taxon>Athelia</taxon>
    </lineage>
</organism>
<dbReference type="InterPro" id="IPR027417">
    <property type="entry name" value="P-loop_NTPase"/>
</dbReference>
<feature type="region of interest" description="Disordered" evidence="6">
    <location>
        <begin position="641"/>
        <end position="667"/>
    </location>
</feature>
<dbReference type="GO" id="GO:0003924">
    <property type="term" value="F:GTPase activity"/>
    <property type="evidence" value="ECO:0007669"/>
    <property type="project" value="InterPro"/>
</dbReference>
<name>A0A166TZF7_9AGAM</name>
<proteinExistence type="predicted"/>
<sequence length="667" mass="72876">MNPTGLGKAIINRKAKDARTREESGLYSADLDSSALLKSVTQEKNLDEFLNTAQLAGTEFTAERRNVKIIQSPAGAVHNPYLLTDAEEKTTIAKHKANTQRLRVPRRPAWTKTMTAAQLDRNEKDSFLDWRRDLALLQEQDQFLLTPFERNIEVWRQLWRVLERSHLVVQIVDARNPLRFRCEDLEAYVKDVEGAEGEQGTGKGKRTSLLLINKADLLTAQQRCLWADHFDKQGIQYAFFSAANATALQEARREAAAAEAGQIHEEEESSEDSDGPLTPSEDSEGASDEDDSDSDSDSHDKGVYLSGEEDTPEAQDPRAKVLTVLELEDLFNRAAPALSNFKNAAGNHPTQLVVGLVGYPNVGKSSTINSLIGEKKVSVSSTPGKTKHFQTINLSPSVILCDCPGLVFPQFATTKADLVCDSILPIDQMREFTGPVSLITRRFPKEVLETIYGLCIKTTSVAEGGDGSVSAENFLIAYAVGRGYTRSGQGNPDEARAARCIMKDYVNAKILYCHPPPDTSEDSFNARTHELALLRAADKKLAPVTRVSKGADTWVPSNVPLPAVEGSIIPVHALGTKSRAVDQSFFNDSASLGYLPFVQGSALNGKEVSRARLFPHQNTVANDGTALGPQTRMAAILTNTGVEPGSGKKHFKKRKGIKVRSGGGYDL</sequence>
<dbReference type="PROSITE" id="PS51721">
    <property type="entry name" value="G_CP"/>
    <property type="match status" value="1"/>
</dbReference>
<feature type="region of interest" description="Disordered" evidence="6">
    <location>
        <begin position="253"/>
        <end position="318"/>
    </location>
</feature>
<dbReference type="PANTHER" id="PTHR45709">
    <property type="entry name" value="LARGE SUBUNIT GTPASE 1 HOMOLOG-RELATED"/>
    <property type="match status" value="1"/>
</dbReference>
<evidence type="ECO:0000313" key="9">
    <source>
        <dbReference type="Proteomes" id="UP000076532"/>
    </source>
</evidence>
<protein>
    <submittedName>
        <fullName evidence="8">P-loop containing nucleoside triphosphate hydrolase protein</fullName>
    </submittedName>
</protein>
<feature type="compositionally biased region" description="Acidic residues" evidence="6">
    <location>
        <begin position="265"/>
        <end position="274"/>
    </location>
</feature>
<evidence type="ECO:0000256" key="3">
    <source>
        <dbReference type="ARBA" id="ARBA00022741"/>
    </source>
</evidence>
<dbReference type="GO" id="GO:0000054">
    <property type="term" value="P:ribosomal subunit export from nucleus"/>
    <property type="evidence" value="ECO:0007669"/>
    <property type="project" value="TreeGrafter"/>
</dbReference>
<keyword evidence="5" id="KW-0342">GTP-binding</keyword>
<dbReference type="EMBL" id="KV417490">
    <property type="protein sequence ID" value="KZP31155.1"/>
    <property type="molecule type" value="Genomic_DNA"/>
</dbReference>
<dbReference type="PANTHER" id="PTHR45709:SF2">
    <property type="entry name" value="LARGE SUBUNIT GTPASE 1 HOMOLOG"/>
    <property type="match status" value="1"/>
</dbReference>